<keyword evidence="6" id="KW-0812">Transmembrane</keyword>
<accession>A0A9D2RF84</accession>
<dbReference type="GO" id="GO:0006654">
    <property type="term" value="P:phosphatidic acid biosynthetic process"/>
    <property type="evidence" value="ECO:0007669"/>
    <property type="project" value="TreeGrafter"/>
</dbReference>
<dbReference type="PANTHER" id="PTHR10434:SF64">
    <property type="entry name" value="1-ACYL-SN-GLYCEROL-3-PHOSPHATE ACYLTRANSFERASE-RELATED"/>
    <property type="match status" value="1"/>
</dbReference>
<evidence type="ECO:0000256" key="5">
    <source>
        <dbReference type="ARBA" id="ARBA00023315"/>
    </source>
</evidence>
<organism evidence="8 9">
    <name type="scientific">Candidatus Paenalcaligenes intestinipullorum</name>
    <dbReference type="NCBI Taxonomy" id="2838718"/>
    <lineage>
        <taxon>Bacteria</taxon>
        <taxon>Pseudomonadati</taxon>
        <taxon>Pseudomonadota</taxon>
        <taxon>Betaproteobacteria</taxon>
        <taxon>Burkholderiales</taxon>
        <taxon>Alcaligenaceae</taxon>
        <taxon>Paenalcaligenes</taxon>
    </lineage>
</organism>
<dbReference type="AlphaFoldDB" id="A0A9D2RF84"/>
<comment type="pathway">
    <text evidence="1">Lipid metabolism.</text>
</comment>
<sequence length="249" mass="28060">MKLLRFIWRLVWVVLWLILGLACIGLVFPVLPAVRRTQIIHYWSRGLVRLCGVRVRVQGQPIRTGPILYVANHISWLDIFVLNSVRATGFVAKQDIREWPILGWLVAGAGTVFIDRTQRHAIKGVSLQMQQRFARNEAVGVFPEGTTSEGLDVSAFHASLFEPAIRVNVGVQPIALRFYEQRQRSTRLAFVGEQSLVENLWLLLSATHVSVAIDFLGPLSAQTCQSLGRAEVAQQTRQRIRECVTAPDR</sequence>
<keyword evidence="2" id="KW-0444">Lipid biosynthesis</keyword>
<keyword evidence="4" id="KW-0443">Lipid metabolism</keyword>
<dbReference type="CDD" id="cd07989">
    <property type="entry name" value="LPLAT_AGPAT-like"/>
    <property type="match status" value="1"/>
</dbReference>
<feature type="domain" description="Phospholipid/glycerol acyltransferase" evidence="7">
    <location>
        <begin position="67"/>
        <end position="179"/>
    </location>
</feature>
<dbReference type="PANTHER" id="PTHR10434">
    <property type="entry name" value="1-ACYL-SN-GLYCEROL-3-PHOSPHATE ACYLTRANSFERASE"/>
    <property type="match status" value="1"/>
</dbReference>
<dbReference type="EMBL" id="DWUQ01000056">
    <property type="protein sequence ID" value="HJD43963.1"/>
    <property type="molecule type" value="Genomic_DNA"/>
</dbReference>
<dbReference type="GO" id="GO:0003841">
    <property type="term" value="F:1-acylglycerol-3-phosphate O-acyltransferase activity"/>
    <property type="evidence" value="ECO:0007669"/>
    <property type="project" value="TreeGrafter"/>
</dbReference>
<dbReference type="InterPro" id="IPR002123">
    <property type="entry name" value="Plipid/glycerol_acylTrfase"/>
</dbReference>
<reference evidence="8" key="1">
    <citation type="journal article" date="2021" name="PeerJ">
        <title>Extensive microbial diversity within the chicken gut microbiome revealed by metagenomics and culture.</title>
        <authorList>
            <person name="Gilroy R."/>
            <person name="Ravi A."/>
            <person name="Getino M."/>
            <person name="Pursley I."/>
            <person name="Horton D.L."/>
            <person name="Alikhan N.F."/>
            <person name="Baker D."/>
            <person name="Gharbi K."/>
            <person name="Hall N."/>
            <person name="Watson M."/>
            <person name="Adriaenssens E.M."/>
            <person name="Foster-Nyarko E."/>
            <person name="Jarju S."/>
            <person name="Secka A."/>
            <person name="Antonio M."/>
            <person name="Oren A."/>
            <person name="Chaudhuri R.R."/>
            <person name="La Ragione R."/>
            <person name="Hildebrand F."/>
            <person name="Pallen M.J."/>
        </authorList>
    </citation>
    <scope>NUCLEOTIDE SEQUENCE</scope>
    <source>
        <strain evidence="8">9264</strain>
    </source>
</reference>
<protein>
    <submittedName>
        <fullName evidence="8">1-acyl-sn-glycerol-3-phosphate acyltransferase</fullName>
    </submittedName>
</protein>
<feature type="transmembrane region" description="Helical" evidence="6">
    <location>
        <begin position="6"/>
        <end position="31"/>
    </location>
</feature>
<dbReference type="SUPFAM" id="SSF69593">
    <property type="entry name" value="Glycerol-3-phosphate (1)-acyltransferase"/>
    <property type="match status" value="1"/>
</dbReference>
<evidence type="ECO:0000256" key="3">
    <source>
        <dbReference type="ARBA" id="ARBA00022679"/>
    </source>
</evidence>
<evidence type="ECO:0000313" key="9">
    <source>
        <dbReference type="Proteomes" id="UP000823889"/>
    </source>
</evidence>
<dbReference type="SMART" id="SM00563">
    <property type="entry name" value="PlsC"/>
    <property type="match status" value="1"/>
</dbReference>
<reference evidence="8" key="2">
    <citation type="submission" date="2021-04" db="EMBL/GenBank/DDBJ databases">
        <authorList>
            <person name="Gilroy R."/>
        </authorList>
    </citation>
    <scope>NUCLEOTIDE SEQUENCE</scope>
    <source>
        <strain evidence="8">9264</strain>
    </source>
</reference>
<proteinExistence type="predicted"/>
<keyword evidence="3" id="KW-0808">Transferase</keyword>
<dbReference type="Proteomes" id="UP000823889">
    <property type="component" value="Unassembled WGS sequence"/>
</dbReference>
<gene>
    <name evidence="8" type="ORF">H9906_02920</name>
</gene>
<keyword evidence="6" id="KW-1133">Transmembrane helix</keyword>
<evidence type="ECO:0000256" key="4">
    <source>
        <dbReference type="ARBA" id="ARBA00023098"/>
    </source>
</evidence>
<keyword evidence="6" id="KW-0472">Membrane</keyword>
<evidence type="ECO:0000259" key="7">
    <source>
        <dbReference type="SMART" id="SM00563"/>
    </source>
</evidence>
<keyword evidence="5 8" id="KW-0012">Acyltransferase</keyword>
<evidence type="ECO:0000313" key="8">
    <source>
        <dbReference type="EMBL" id="HJD43963.1"/>
    </source>
</evidence>
<name>A0A9D2RF84_9BURK</name>
<comment type="caution">
    <text evidence="8">The sequence shown here is derived from an EMBL/GenBank/DDBJ whole genome shotgun (WGS) entry which is preliminary data.</text>
</comment>
<dbReference type="Pfam" id="PF01553">
    <property type="entry name" value="Acyltransferase"/>
    <property type="match status" value="1"/>
</dbReference>
<evidence type="ECO:0000256" key="6">
    <source>
        <dbReference type="SAM" id="Phobius"/>
    </source>
</evidence>
<dbReference type="PROSITE" id="PS51257">
    <property type="entry name" value="PROKAR_LIPOPROTEIN"/>
    <property type="match status" value="1"/>
</dbReference>
<evidence type="ECO:0000256" key="1">
    <source>
        <dbReference type="ARBA" id="ARBA00005189"/>
    </source>
</evidence>
<evidence type="ECO:0000256" key="2">
    <source>
        <dbReference type="ARBA" id="ARBA00022516"/>
    </source>
</evidence>